<dbReference type="PANTHER" id="PTHR24292">
    <property type="entry name" value="CYTOCHROME P450"/>
    <property type="match status" value="1"/>
</dbReference>
<evidence type="ECO:0000256" key="1">
    <source>
        <dbReference type="ARBA" id="ARBA00001971"/>
    </source>
</evidence>
<evidence type="ECO:0008006" key="18">
    <source>
        <dbReference type="Google" id="ProtNLM"/>
    </source>
</evidence>
<dbReference type="CDD" id="cd11056">
    <property type="entry name" value="CYP6-like"/>
    <property type="match status" value="1"/>
</dbReference>
<feature type="binding site" description="axial binding residue" evidence="13">
    <location>
        <position position="465"/>
    </location>
    <ligand>
        <name>heme</name>
        <dbReference type="ChEBI" id="CHEBI:30413"/>
    </ligand>
    <ligandPart>
        <name>Fe</name>
        <dbReference type="ChEBI" id="CHEBI:18248"/>
    </ligandPart>
</feature>
<evidence type="ECO:0000256" key="5">
    <source>
        <dbReference type="ARBA" id="ARBA00022617"/>
    </source>
</evidence>
<keyword evidence="15" id="KW-0812">Transmembrane</keyword>
<dbReference type="FunFam" id="1.10.630.10:FF:000042">
    <property type="entry name" value="Cytochrome P450"/>
    <property type="match status" value="1"/>
</dbReference>
<accession>A0A7R9LY73</accession>
<dbReference type="InterPro" id="IPR036396">
    <property type="entry name" value="Cyt_P450_sf"/>
</dbReference>
<sequence length="520" mass="60291">MIFSTLFSFNSFYIFTAGLIALYFYLTRNFKYWSSRGIPGPTPLPIFGTLWHLFLRPFPEGIVYNGQKYGRIYGTYLSSRPMLVINDPQLIKDMNIRDFHVFFDHNDFKTGDPFSDRSLFNLTGEDWKKMRSIISPTFSSGKMRAMHPIIIDCVKRLEKYLEQKSRNGEDVEMKKAMGNLTMDVIASCAFGTKIDTHNDPNNEFVVNAQKVFRGNWRIWVFFILNSTFPKLIKWTGFQIQDPSAKKFFSTAIKSIVERRKSEKTKQRDYINLMINAQNKKQDTDEADVDDLNEEIFGKVDSADALKYNKQKTEITDEDILATSFLFFVAGYETTASLLTYMSYRLALDQKCQQKLYEEVSRFDGKYDYESISKMPYLEACVAETLRIYNPVAAIGRIANEDYTIGDTGLTIPKGMMVNFDMQTLHHSPKYYPNPDRWDPERFMPENRDQLVPYTYMPFGMGPRNCVGMRFALMEAKTAIAHLINKFKFVRTPNTTVPLEIKKFEVLLTTGDVNIGIELRK</sequence>
<reference evidence="16" key="1">
    <citation type="submission" date="2020-11" db="EMBL/GenBank/DDBJ databases">
        <authorList>
            <person name="Tran Van P."/>
        </authorList>
    </citation>
    <scope>NUCLEOTIDE SEQUENCE</scope>
</reference>
<evidence type="ECO:0000256" key="6">
    <source>
        <dbReference type="ARBA" id="ARBA00022723"/>
    </source>
</evidence>
<organism evidence="16">
    <name type="scientific">Oppiella nova</name>
    <dbReference type="NCBI Taxonomy" id="334625"/>
    <lineage>
        <taxon>Eukaryota</taxon>
        <taxon>Metazoa</taxon>
        <taxon>Ecdysozoa</taxon>
        <taxon>Arthropoda</taxon>
        <taxon>Chelicerata</taxon>
        <taxon>Arachnida</taxon>
        <taxon>Acari</taxon>
        <taxon>Acariformes</taxon>
        <taxon>Sarcoptiformes</taxon>
        <taxon>Oribatida</taxon>
        <taxon>Brachypylina</taxon>
        <taxon>Oppioidea</taxon>
        <taxon>Oppiidae</taxon>
        <taxon>Oppiella</taxon>
    </lineage>
</organism>
<evidence type="ECO:0000256" key="14">
    <source>
        <dbReference type="RuleBase" id="RU000461"/>
    </source>
</evidence>
<name>A0A7R9LY73_9ACAR</name>
<evidence type="ECO:0000256" key="2">
    <source>
        <dbReference type="ARBA" id="ARBA00004174"/>
    </source>
</evidence>
<dbReference type="EMBL" id="CAJPVJ010003682">
    <property type="protein sequence ID" value="CAG2167841.1"/>
    <property type="molecule type" value="Genomic_DNA"/>
</dbReference>
<dbReference type="AlphaFoldDB" id="A0A7R9LY73"/>
<dbReference type="GO" id="GO:0005789">
    <property type="term" value="C:endoplasmic reticulum membrane"/>
    <property type="evidence" value="ECO:0007669"/>
    <property type="project" value="UniProtKB-SubCell"/>
</dbReference>
<protein>
    <recommendedName>
        <fullName evidence="18">Cytochrome P450</fullName>
    </recommendedName>
</protein>
<dbReference type="Proteomes" id="UP000728032">
    <property type="component" value="Unassembled WGS sequence"/>
</dbReference>
<keyword evidence="6 13" id="KW-0479">Metal-binding</keyword>
<evidence type="ECO:0000313" key="17">
    <source>
        <dbReference type="Proteomes" id="UP000728032"/>
    </source>
</evidence>
<evidence type="ECO:0000256" key="15">
    <source>
        <dbReference type="SAM" id="Phobius"/>
    </source>
</evidence>
<feature type="non-terminal residue" evidence="16">
    <location>
        <position position="520"/>
    </location>
</feature>
<dbReference type="InterPro" id="IPR002401">
    <property type="entry name" value="Cyt_P450_E_grp-I"/>
</dbReference>
<evidence type="ECO:0000256" key="9">
    <source>
        <dbReference type="ARBA" id="ARBA00023002"/>
    </source>
</evidence>
<keyword evidence="17" id="KW-1185">Reference proteome</keyword>
<evidence type="ECO:0000256" key="8">
    <source>
        <dbReference type="ARBA" id="ARBA00022848"/>
    </source>
</evidence>
<dbReference type="GO" id="GO:0016705">
    <property type="term" value="F:oxidoreductase activity, acting on paired donors, with incorporation or reduction of molecular oxygen"/>
    <property type="evidence" value="ECO:0007669"/>
    <property type="project" value="InterPro"/>
</dbReference>
<keyword evidence="7" id="KW-0256">Endoplasmic reticulum</keyword>
<dbReference type="OrthoDB" id="6428965at2759"/>
<comment type="cofactor">
    <cofactor evidence="1 13">
        <name>heme</name>
        <dbReference type="ChEBI" id="CHEBI:30413"/>
    </cofactor>
</comment>
<evidence type="ECO:0000256" key="12">
    <source>
        <dbReference type="ARBA" id="ARBA00023136"/>
    </source>
</evidence>
<keyword evidence="15" id="KW-1133">Transmembrane helix</keyword>
<dbReference type="GO" id="GO:0005506">
    <property type="term" value="F:iron ion binding"/>
    <property type="evidence" value="ECO:0007669"/>
    <property type="project" value="InterPro"/>
</dbReference>
<keyword evidence="12 15" id="KW-0472">Membrane</keyword>
<dbReference type="EMBL" id="OC918507">
    <property type="protein sequence ID" value="CAD7649538.1"/>
    <property type="molecule type" value="Genomic_DNA"/>
</dbReference>
<gene>
    <name evidence="16" type="ORF">ONB1V03_LOCUS7338</name>
</gene>
<comment type="subcellular location">
    <subcellularLocation>
        <location evidence="3">Endoplasmic reticulum membrane</location>
        <topology evidence="3">Peripheral membrane protein</topology>
    </subcellularLocation>
    <subcellularLocation>
        <location evidence="2">Microsome membrane</location>
        <topology evidence="2">Peripheral membrane protein</topology>
    </subcellularLocation>
</comment>
<dbReference type="GO" id="GO:0004497">
    <property type="term" value="F:monooxygenase activity"/>
    <property type="evidence" value="ECO:0007669"/>
    <property type="project" value="UniProtKB-KW"/>
</dbReference>
<keyword evidence="11 14" id="KW-0503">Monooxygenase</keyword>
<evidence type="ECO:0000256" key="10">
    <source>
        <dbReference type="ARBA" id="ARBA00023004"/>
    </source>
</evidence>
<evidence type="ECO:0000313" key="16">
    <source>
        <dbReference type="EMBL" id="CAD7649538.1"/>
    </source>
</evidence>
<evidence type="ECO:0000256" key="3">
    <source>
        <dbReference type="ARBA" id="ARBA00004406"/>
    </source>
</evidence>
<dbReference type="PRINTS" id="PR00385">
    <property type="entry name" value="P450"/>
</dbReference>
<dbReference type="PRINTS" id="PR00463">
    <property type="entry name" value="EP450I"/>
</dbReference>
<proteinExistence type="inferred from homology"/>
<dbReference type="InterPro" id="IPR001128">
    <property type="entry name" value="Cyt_P450"/>
</dbReference>
<keyword evidence="5 13" id="KW-0349">Heme</keyword>
<dbReference type="InterPro" id="IPR050476">
    <property type="entry name" value="Insect_CytP450_Detox"/>
</dbReference>
<dbReference type="Gene3D" id="1.10.630.10">
    <property type="entry name" value="Cytochrome P450"/>
    <property type="match status" value="1"/>
</dbReference>
<dbReference type="PANTHER" id="PTHR24292:SF54">
    <property type="entry name" value="CYP9F3-RELATED"/>
    <property type="match status" value="1"/>
</dbReference>
<evidence type="ECO:0000256" key="7">
    <source>
        <dbReference type="ARBA" id="ARBA00022824"/>
    </source>
</evidence>
<evidence type="ECO:0000256" key="4">
    <source>
        <dbReference type="ARBA" id="ARBA00010617"/>
    </source>
</evidence>
<feature type="transmembrane region" description="Helical" evidence="15">
    <location>
        <begin position="6"/>
        <end position="26"/>
    </location>
</feature>
<keyword evidence="10 13" id="KW-0408">Iron</keyword>
<evidence type="ECO:0000256" key="13">
    <source>
        <dbReference type="PIRSR" id="PIRSR602401-1"/>
    </source>
</evidence>
<comment type="similarity">
    <text evidence="4 14">Belongs to the cytochrome P450 family.</text>
</comment>
<dbReference type="SUPFAM" id="SSF48264">
    <property type="entry name" value="Cytochrome P450"/>
    <property type="match status" value="1"/>
</dbReference>
<dbReference type="GO" id="GO:0020037">
    <property type="term" value="F:heme binding"/>
    <property type="evidence" value="ECO:0007669"/>
    <property type="project" value="InterPro"/>
</dbReference>
<dbReference type="PROSITE" id="PS00086">
    <property type="entry name" value="CYTOCHROME_P450"/>
    <property type="match status" value="1"/>
</dbReference>
<evidence type="ECO:0000256" key="11">
    <source>
        <dbReference type="ARBA" id="ARBA00023033"/>
    </source>
</evidence>
<dbReference type="InterPro" id="IPR017972">
    <property type="entry name" value="Cyt_P450_CS"/>
</dbReference>
<keyword evidence="8" id="KW-0492">Microsome</keyword>
<dbReference type="Pfam" id="PF00067">
    <property type="entry name" value="p450"/>
    <property type="match status" value="1"/>
</dbReference>
<keyword evidence="9 14" id="KW-0560">Oxidoreductase</keyword>